<proteinExistence type="predicted"/>
<feature type="transmembrane region" description="Helical" evidence="7">
    <location>
        <begin position="335"/>
        <end position="354"/>
    </location>
</feature>
<dbReference type="InterPro" id="IPR036259">
    <property type="entry name" value="MFS_trans_sf"/>
</dbReference>
<dbReference type="Gene3D" id="3.30.70.100">
    <property type="match status" value="1"/>
</dbReference>
<keyword evidence="5 7" id="KW-1133">Transmembrane helix</keyword>
<dbReference type="EMBL" id="JAMFLX010000010">
    <property type="protein sequence ID" value="MCL6270071.1"/>
    <property type="molecule type" value="Genomic_DNA"/>
</dbReference>
<feature type="transmembrane region" description="Helical" evidence="7">
    <location>
        <begin position="246"/>
        <end position="266"/>
    </location>
</feature>
<feature type="transmembrane region" description="Helical" evidence="7">
    <location>
        <begin position="209"/>
        <end position="234"/>
    </location>
</feature>
<dbReference type="Pfam" id="PF21987">
    <property type="entry name" value="YajR_YAM"/>
    <property type="match status" value="1"/>
</dbReference>
<dbReference type="PANTHER" id="PTHR23517:SF2">
    <property type="entry name" value="MULTIDRUG RESISTANCE PROTEIN MDTH"/>
    <property type="match status" value="1"/>
</dbReference>
<keyword evidence="6 7" id="KW-0472">Membrane</keyword>
<keyword evidence="4 7" id="KW-0812">Transmembrane</keyword>
<keyword evidence="3" id="KW-1003">Cell membrane</keyword>
<dbReference type="PROSITE" id="PS50850">
    <property type="entry name" value="MFS"/>
    <property type="match status" value="1"/>
</dbReference>
<feature type="transmembrane region" description="Helical" evidence="7">
    <location>
        <begin position="273"/>
        <end position="292"/>
    </location>
</feature>
<evidence type="ECO:0000256" key="1">
    <source>
        <dbReference type="ARBA" id="ARBA00004651"/>
    </source>
</evidence>
<feature type="transmembrane region" description="Helical" evidence="7">
    <location>
        <begin position="75"/>
        <end position="93"/>
    </location>
</feature>
<dbReference type="InterPro" id="IPR054152">
    <property type="entry name" value="YajR_YAM"/>
</dbReference>
<dbReference type="Pfam" id="PF07690">
    <property type="entry name" value="MFS_1"/>
    <property type="match status" value="1"/>
</dbReference>
<evidence type="ECO:0000313" key="9">
    <source>
        <dbReference type="EMBL" id="MCL6270071.1"/>
    </source>
</evidence>
<dbReference type="Gene3D" id="1.20.1250.20">
    <property type="entry name" value="MFS general substrate transporter like domains"/>
    <property type="match status" value="1"/>
</dbReference>
<organism evidence="9 10">
    <name type="scientific">Parendozoicomonas callyspongiae</name>
    <dbReference type="NCBI Taxonomy" id="2942213"/>
    <lineage>
        <taxon>Bacteria</taxon>
        <taxon>Pseudomonadati</taxon>
        <taxon>Pseudomonadota</taxon>
        <taxon>Gammaproteobacteria</taxon>
        <taxon>Oceanospirillales</taxon>
        <taxon>Endozoicomonadaceae</taxon>
        <taxon>Parendozoicomonas</taxon>
    </lineage>
</organism>
<feature type="transmembrane region" description="Helical" evidence="7">
    <location>
        <begin position="40"/>
        <end position="63"/>
    </location>
</feature>
<dbReference type="InterPro" id="IPR050171">
    <property type="entry name" value="MFS_Transporters"/>
</dbReference>
<keyword evidence="10" id="KW-1185">Reference proteome</keyword>
<feature type="domain" description="Major facilitator superfamily (MFS) profile" evidence="8">
    <location>
        <begin position="8"/>
        <end position="389"/>
    </location>
</feature>
<evidence type="ECO:0000256" key="3">
    <source>
        <dbReference type="ARBA" id="ARBA00022475"/>
    </source>
</evidence>
<accession>A0ABT0PGC5</accession>
<dbReference type="CDD" id="cd17472">
    <property type="entry name" value="MFS_YajR_like"/>
    <property type="match status" value="1"/>
</dbReference>
<evidence type="ECO:0000259" key="8">
    <source>
        <dbReference type="PROSITE" id="PS50850"/>
    </source>
</evidence>
<name>A0ABT0PGC5_9GAMM</name>
<dbReference type="InterPro" id="IPR005829">
    <property type="entry name" value="Sugar_transporter_CS"/>
</dbReference>
<evidence type="ECO:0000256" key="4">
    <source>
        <dbReference type="ARBA" id="ARBA00022692"/>
    </source>
</evidence>
<evidence type="ECO:0000256" key="5">
    <source>
        <dbReference type="ARBA" id="ARBA00022989"/>
    </source>
</evidence>
<gene>
    <name evidence="9" type="ORF">M3P05_09015</name>
</gene>
<reference evidence="9 10" key="1">
    <citation type="submission" date="2022-05" db="EMBL/GenBank/DDBJ databases">
        <authorList>
            <person name="Park J.-S."/>
        </authorList>
    </citation>
    <scope>NUCLEOTIDE SEQUENCE [LARGE SCALE GENOMIC DNA]</scope>
    <source>
        <strain evidence="9 10">2012CJ34-2</strain>
    </source>
</reference>
<feature type="transmembrane region" description="Helical" evidence="7">
    <location>
        <begin position="360"/>
        <end position="380"/>
    </location>
</feature>
<dbReference type="PANTHER" id="PTHR23517">
    <property type="entry name" value="RESISTANCE PROTEIN MDTM, PUTATIVE-RELATED-RELATED"/>
    <property type="match status" value="1"/>
</dbReference>
<feature type="transmembrane region" description="Helical" evidence="7">
    <location>
        <begin position="160"/>
        <end position="181"/>
    </location>
</feature>
<dbReference type="RefSeq" id="WP_249699219.1">
    <property type="nucleotide sequence ID" value="NZ_JAMFLX010000010.1"/>
</dbReference>
<evidence type="ECO:0000313" key="10">
    <source>
        <dbReference type="Proteomes" id="UP001203338"/>
    </source>
</evidence>
<evidence type="ECO:0000256" key="6">
    <source>
        <dbReference type="ARBA" id="ARBA00023136"/>
    </source>
</evidence>
<comment type="subcellular location">
    <subcellularLocation>
        <location evidence="1">Cell membrane</location>
        <topology evidence="1">Multi-pass membrane protein</topology>
    </subcellularLocation>
</comment>
<evidence type="ECO:0000256" key="2">
    <source>
        <dbReference type="ARBA" id="ARBA00022448"/>
    </source>
</evidence>
<feature type="transmembrane region" description="Helical" evidence="7">
    <location>
        <begin position="12"/>
        <end position="34"/>
    </location>
</feature>
<feature type="transmembrane region" description="Helical" evidence="7">
    <location>
        <begin position="99"/>
        <end position="120"/>
    </location>
</feature>
<evidence type="ECO:0000256" key="7">
    <source>
        <dbReference type="SAM" id="Phobius"/>
    </source>
</evidence>
<feature type="transmembrane region" description="Helical" evidence="7">
    <location>
        <begin position="132"/>
        <end position="154"/>
    </location>
</feature>
<dbReference type="InterPro" id="IPR020846">
    <property type="entry name" value="MFS_dom"/>
</dbReference>
<sequence length="450" mass="48350">MNSLEVRAASSLSLVFALRMLGLFMLLPVLAVYADELRGATPALIGLAIGAYGISQSLLQIPAGLLSDRIGRKPVIIGGLLIFVAGSLLAGSSDTITNIIAGRFLQGAGAIAAAVTALLADLTREENRTRAMAMVGISIGLSFCVAMVLGPLLVQQWGLAGLFNISAVMAVGAIALVAWAIPTPVRQKANRETVATLSQLREILGHRQLLRLNAGVFTLHFVLMLLFMQLPLALQNLAGLPREEHWWVYLVTMVISFFAMVPFIVIGEKKRMIRPIMIGVVTLLFIAQGMIWANQSNLAWLVGSVLLFFMAFNYLEATMPSVVSRIAPAGSRGTAMGAFATCQFLGAGLGGIIAGLAYQLWGGTGIFVVGAIATAIWWLLSVTMNNPPYVSSIVLDLYPVVPSEANRMSDRLAAVAGVKDVTLIVEEQTAYLKIDKQQLDEQHLRQYGDW</sequence>
<dbReference type="Proteomes" id="UP001203338">
    <property type="component" value="Unassembled WGS sequence"/>
</dbReference>
<keyword evidence="2" id="KW-0813">Transport</keyword>
<comment type="caution">
    <text evidence="9">The sequence shown here is derived from an EMBL/GenBank/DDBJ whole genome shotgun (WGS) entry which is preliminary data.</text>
</comment>
<feature type="transmembrane region" description="Helical" evidence="7">
    <location>
        <begin position="298"/>
        <end position="315"/>
    </location>
</feature>
<dbReference type="SUPFAM" id="SSF103473">
    <property type="entry name" value="MFS general substrate transporter"/>
    <property type="match status" value="1"/>
</dbReference>
<dbReference type="InterPro" id="IPR011701">
    <property type="entry name" value="MFS"/>
</dbReference>
<protein>
    <submittedName>
        <fullName evidence="9">MFS transporter</fullName>
    </submittedName>
</protein>
<dbReference type="PROSITE" id="PS00216">
    <property type="entry name" value="SUGAR_TRANSPORT_1"/>
    <property type="match status" value="1"/>
</dbReference>